<dbReference type="Proteomes" id="UP000266841">
    <property type="component" value="Unassembled WGS sequence"/>
</dbReference>
<evidence type="ECO:0000256" key="1">
    <source>
        <dbReference type="SAM" id="MobiDB-lite"/>
    </source>
</evidence>
<organism evidence="2 3">
    <name type="scientific">Thalassiosira oceanica</name>
    <name type="common">Marine diatom</name>
    <dbReference type="NCBI Taxonomy" id="159749"/>
    <lineage>
        <taxon>Eukaryota</taxon>
        <taxon>Sar</taxon>
        <taxon>Stramenopiles</taxon>
        <taxon>Ochrophyta</taxon>
        <taxon>Bacillariophyta</taxon>
        <taxon>Coscinodiscophyceae</taxon>
        <taxon>Thalassiosirophycidae</taxon>
        <taxon>Thalassiosirales</taxon>
        <taxon>Thalassiosiraceae</taxon>
        <taxon>Thalassiosira</taxon>
    </lineage>
</organism>
<feature type="non-terminal residue" evidence="2">
    <location>
        <position position="1"/>
    </location>
</feature>
<sequence length="52" mass="5046">SSAAVGARRAPEAARVDAPPSPGPPSILGDEDSSSIALVPMVGGSLDCGWGI</sequence>
<reference evidence="2 3" key="1">
    <citation type="journal article" date="2012" name="Genome Biol.">
        <title>Genome and low-iron response of an oceanic diatom adapted to chronic iron limitation.</title>
        <authorList>
            <person name="Lommer M."/>
            <person name="Specht M."/>
            <person name="Roy A.S."/>
            <person name="Kraemer L."/>
            <person name="Andreson R."/>
            <person name="Gutowska M.A."/>
            <person name="Wolf J."/>
            <person name="Bergner S.V."/>
            <person name="Schilhabel M.B."/>
            <person name="Klostermeier U.C."/>
            <person name="Beiko R.G."/>
            <person name="Rosenstiel P."/>
            <person name="Hippler M."/>
            <person name="Laroche J."/>
        </authorList>
    </citation>
    <scope>NUCLEOTIDE SEQUENCE [LARGE SCALE GENOMIC DNA]</scope>
    <source>
        <strain evidence="2 3">CCMP1005</strain>
    </source>
</reference>
<accession>K0S7C6</accession>
<evidence type="ECO:0000313" key="2">
    <source>
        <dbReference type="EMBL" id="EJK56801.1"/>
    </source>
</evidence>
<proteinExistence type="predicted"/>
<gene>
    <name evidence="2" type="ORF">THAOC_23236</name>
</gene>
<protein>
    <submittedName>
        <fullName evidence="2">Uncharacterized protein</fullName>
    </submittedName>
</protein>
<dbReference type="AlphaFoldDB" id="K0S7C6"/>
<comment type="caution">
    <text evidence="2">The sequence shown here is derived from an EMBL/GenBank/DDBJ whole genome shotgun (WGS) entry which is preliminary data.</text>
</comment>
<keyword evidence="3" id="KW-1185">Reference proteome</keyword>
<evidence type="ECO:0000313" key="3">
    <source>
        <dbReference type="Proteomes" id="UP000266841"/>
    </source>
</evidence>
<name>K0S7C6_THAOC</name>
<feature type="region of interest" description="Disordered" evidence="1">
    <location>
        <begin position="1"/>
        <end position="32"/>
    </location>
</feature>
<dbReference type="EMBL" id="AGNL01030463">
    <property type="protein sequence ID" value="EJK56801.1"/>
    <property type="molecule type" value="Genomic_DNA"/>
</dbReference>